<comment type="catalytic activity">
    <reaction evidence="1 7">
        <text>Thiol-dependent hydrolysis of ester, thioester, amide, peptide and isopeptide bonds formed by the C-terminal Gly of ubiquitin (a 76-residue protein attached to proteins as an intracellular targeting signal).</text>
        <dbReference type="EC" id="3.4.19.12"/>
    </reaction>
</comment>
<keyword evidence="4 7" id="KW-0833">Ubl conjugation pathway</keyword>
<dbReference type="GO" id="GO:0004843">
    <property type="term" value="F:cysteine-type deubiquitinase activity"/>
    <property type="evidence" value="ECO:0007669"/>
    <property type="project" value="UniProtKB-UniRule"/>
</dbReference>
<dbReference type="CDD" id="cd16104">
    <property type="entry name" value="Ubl_USP14_like"/>
    <property type="match status" value="1"/>
</dbReference>
<gene>
    <name evidence="11" type="ORF">PMAYCL1PPCAC_01967</name>
</gene>
<protein>
    <recommendedName>
        <fullName evidence="7">Ubiquitin carboxyl-terminal hydrolase</fullName>
        <ecNumber evidence="7">3.4.19.12</ecNumber>
    </recommendedName>
</protein>
<dbReference type="InterPro" id="IPR018200">
    <property type="entry name" value="USP_CS"/>
</dbReference>
<dbReference type="GO" id="GO:0016579">
    <property type="term" value="P:protein deubiquitination"/>
    <property type="evidence" value="ECO:0007669"/>
    <property type="project" value="InterPro"/>
</dbReference>
<keyword evidence="3 7" id="KW-0645">Protease</keyword>
<evidence type="ECO:0000313" key="12">
    <source>
        <dbReference type="Proteomes" id="UP001328107"/>
    </source>
</evidence>
<dbReference type="InterPro" id="IPR019954">
    <property type="entry name" value="Ubiquitin_CS"/>
</dbReference>
<accession>A0AAN5C6I5</accession>
<dbReference type="PANTHER" id="PTHR43982">
    <property type="entry name" value="UBIQUITIN CARBOXYL-TERMINAL HYDROLASE"/>
    <property type="match status" value="1"/>
</dbReference>
<reference evidence="12" key="1">
    <citation type="submission" date="2022-10" db="EMBL/GenBank/DDBJ databases">
        <title>Genome assembly of Pristionchus species.</title>
        <authorList>
            <person name="Yoshida K."/>
            <person name="Sommer R.J."/>
        </authorList>
    </citation>
    <scope>NUCLEOTIDE SEQUENCE [LARGE SCALE GENOMIC DNA]</scope>
    <source>
        <strain evidence="12">RS5460</strain>
    </source>
</reference>
<dbReference type="InterPro" id="IPR029071">
    <property type="entry name" value="Ubiquitin-like_domsf"/>
</dbReference>
<feature type="domain" description="Ubiquitin-like" evidence="9">
    <location>
        <begin position="4"/>
        <end position="55"/>
    </location>
</feature>
<dbReference type="InterPro" id="IPR044635">
    <property type="entry name" value="UBP14-like"/>
</dbReference>
<dbReference type="SMART" id="SM00213">
    <property type="entry name" value="UBQ"/>
    <property type="match status" value="1"/>
</dbReference>
<evidence type="ECO:0000313" key="11">
    <source>
        <dbReference type="EMBL" id="GMR31772.1"/>
    </source>
</evidence>
<dbReference type="InterPro" id="IPR038765">
    <property type="entry name" value="Papain-like_cys_pep_sf"/>
</dbReference>
<evidence type="ECO:0000256" key="1">
    <source>
        <dbReference type="ARBA" id="ARBA00000707"/>
    </source>
</evidence>
<dbReference type="InterPro" id="IPR001394">
    <property type="entry name" value="Peptidase_C19_UCH"/>
</dbReference>
<dbReference type="GO" id="GO:0043161">
    <property type="term" value="P:proteasome-mediated ubiquitin-dependent protein catabolic process"/>
    <property type="evidence" value="ECO:0007669"/>
    <property type="project" value="InterPro"/>
</dbReference>
<dbReference type="SUPFAM" id="SSF54236">
    <property type="entry name" value="Ubiquitin-like"/>
    <property type="match status" value="1"/>
</dbReference>
<dbReference type="GO" id="GO:0070628">
    <property type="term" value="F:proteasome binding"/>
    <property type="evidence" value="ECO:0007669"/>
    <property type="project" value="TreeGrafter"/>
</dbReference>
<evidence type="ECO:0000259" key="10">
    <source>
        <dbReference type="PROSITE" id="PS50235"/>
    </source>
</evidence>
<dbReference type="EC" id="3.4.19.12" evidence="7"/>
<keyword evidence="6 7" id="KW-0788">Thiol protease</keyword>
<dbReference type="Gene3D" id="3.10.20.90">
    <property type="entry name" value="Phosphatidylinositol 3-kinase Catalytic Subunit, Chain A, domain 1"/>
    <property type="match status" value="1"/>
</dbReference>
<dbReference type="AlphaFoldDB" id="A0AAN5C6I5"/>
<dbReference type="InterPro" id="IPR000626">
    <property type="entry name" value="Ubiquitin-like_dom"/>
</dbReference>
<proteinExistence type="inferred from homology"/>
<feature type="non-terminal residue" evidence="11">
    <location>
        <position position="1"/>
    </location>
</feature>
<comment type="caution">
    <text evidence="11">The sequence shown here is derived from an EMBL/GenBank/DDBJ whole genome shotgun (WGS) entry which is preliminary data.</text>
</comment>
<keyword evidence="12" id="KW-1185">Reference proteome</keyword>
<feature type="domain" description="USP" evidence="10">
    <location>
        <begin position="102"/>
        <end position="472"/>
    </location>
</feature>
<dbReference type="PROSITE" id="PS50235">
    <property type="entry name" value="USP_3"/>
    <property type="match status" value="1"/>
</dbReference>
<comment type="similarity">
    <text evidence="2">Belongs to the peptidase C19 family. USP14/UBP6 subfamily.</text>
</comment>
<dbReference type="EMBL" id="BTRK01000001">
    <property type="protein sequence ID" value="GMR31772.1"/>
    <property type="molecule type" value="Genomic_DNA"/>
</dbReference>
<keyword evidence="5 7" id="KW-0378">Hydrolase</keyword>
<dbReference type="Proteomes" id="UP001328107">
    <property type="component" value="Unassembled WGS sequence"/>
</dbReference>
<dbReference type="InterPro" id="IPR028889">
    <property type="entry name" value="USP"/>
</dbReference>
<evidence type="ECO:0000256" key="5">
    <source>
        <dbReference type="ARBA" id="ARBA00022801"/>
    </source>
</evidence>
<sequence>FQMVNINVKWGKEKLSVDVDTAESPLVFKSQLFALTGVAPDRQKVVIKGRTLGDDSWDGFTLTEGMLCMMMGSAAEIPQAPIQSDSDHAMDTSEEKPAKLPPGLRNLGNTCYMNSVLQSFRSLDVIRDAVAKYTPPANANGPSFRVTQSVKSTFNELAVPNRGNTSDDAVLPLSMMQTLHTVLPQFATRSPQGQLQQQDANECFTEVQRLLLEGLRPIEGSTKTSDFFRGKYAVTLKNSESAEEPEVKSTEDFYQLSCFLSQDVKYIQTGIKEKLSEEIEKNSPVLGRDCKYTKKALIDRLPAYLSIQMVRFFFKQSAAVNAKILKDVKFPMTLDLFDMCTPALQEKLRGNRDAFKAMEDAKIEIMRKAKIEGKDVKKAEIDEIEKEENLIPFSFEEDPGSNCHGFYELQAVITHKGRSSDSGHYVAWVRLKGDQWAMCDDDEVHPVNSEQILKLSGGGDWHCAYVLVYGPRKAYKVDAPVQSTAVQDENVQSTTVAME</sequence>
<name>A0AAN5C6I5_9BILA</name>
<feature type="region of interest" description="Disordered" evidence="8">
    <location>
        <begin position="84"/>
        <end position="103"/>
    </location>
</feature>
<dbReference type="PROSITE" id="PS50053">
    <property type="entry name" value="UBIQUITIN_2"/>
    <property type="match status" value="1"/>
</dbReference>
<dbReference type="Gene3D" id="3.90.70.10">
    <property type="entry name" value="Cysteine proteinases"/>
    <property type="match status" value="1"/>
</dbReference>
<feature type="compositionally biased region" description="Basic and acidic residues" evidence="8">
    <location>
        <begin position="85"/>
        <end position="98"/>
    </location>
</feature>
<evidence type="ECO:0000256" key="7">
    <source>
        <dbReference type="RuleBase" id="RU366025"/>
    </source>
</evidence>
<dbReference type="SUPFAM" id="SSF54001">
    <property type="entry name" value="Cysteine proteinases"/>
    <property type="match status" value="1"/>
</dbReference>
<evidence type="ECO:0000256" key="2">
    <source>
        <dbReference type="ARBA" id="ARBA00008739"/>
    </source>
</evidence>
<evidence type="ECO:0000256" key="8">
    <source>
        <dbReference type="SAM" id="MobiDB-lite"/>
    </source>
</evidence>
<organism evidence="11 12">
    <name type="scientific">Pristionchus mayeri</name>
    <dbReference type="NCBI Taxonomy" id="1317129"/>
    <lineage>
        <taxon>Eukaryota</taxon>
        <taxon>Metazoa</taxon>
        <taxon>Ecdysozoa</taxon>
        <taxon>Nematoda</taxon>
        <taxon>Chromadorea</taxon>
        <taxon>Rhabditida</taxon>
        <taxon>Rhabditina</taxon>
        <taxon>Diplogasteromorpha</taxon>
        <taxon>Diplogasteroidea</taxon>
        <taxon>Neodiplogasteridae</taxon>
        <taxon>Pristionchus</taxon>
    </lineage>
</organism>
<dbReference type="PANTHER" id="PTHR43982:SF1">
    <property type="entry name" value="UBIQUITIN CARBOXYL-TERMINAL HYDROLASE 14"/>
    <property type="match status" value="1"/>
</dbReference>
<evidence type="ECO:0000256" key="6">
    <source>
        <dbReference type="ARBA" id="ARBA00022807"/>
    </source>
</evidence>
<dbReference type="PROSITE" id="PS00973">
    <property type="entry name" value="USP_2"/>
    <property type="match status" value="1"/>
</dbReference>
<evidence type="ECO:0000256" key="4">
    <source>
        <dbReference type="ARBA" id="ARBA00022786"/>
    </source>
</evidence>
<dbReference type="Pfam" id="PF00443">
    <property type="entry name" value="UCH"/>
    <property type="match status" value="1"/>
</dbReference>
<evidence type="ECO:0000259" key="9">
    <source>
        <dbReference type="PROSITE" id="PS50053"/>
    </source>
</evidence>
<evidence type="ECO:0000256" key="3">
    <source>
        <dbReference type="ARBA" id="ARBA00022670"/>
    </source>
</evidence>
<dbReference type="PROSITE" id="PS00299">
    <property type="entry name" value="UBIQUITIN_1"/>
    <property type="match status" value="1"/>
</dbReference>
<dbReference type="PROSITE" id="PS00972">
    <property type="entry name" value="USP_1"/>
    <property type="match status" value="1"/>
</dbReference>
<dbReference type="GO" id="GO:0061136">
    <property type="term" value="P:regulation of proteasomal protein catabolic process"/>
    <property type="evidence" value="ECO:0007669"/>
    <property type="project" value="TreeGrafter"/>
</dbReference>